<evidence type="ECO:0000313" key="2">
    <source>
        <dbReference type="EMBL" id="VFJ52406.1"/>
    </source>
</evidence>
<evidence type="ECO:0000259" key="1">
    <source>
        <dbReference type="Pfam" id="PF03190"/>
    </source>
</evidence>
<dbReference type="Pfam" id="PF03190">
    <property type="entry name" value="Thioredox_DsbH"/>
    <property type="match status" value="1"/>
</dbReference>
<dbReference type="GO" id="GO:0005975">
    <property type="term" value="P:carbohydrate metabolic process"/>
    <property type="evidence" value="ECO:0007669"/>
    <property type="project" value="InterPro"/>
</dbReference>
<accession>A0A450SH22</accession>
<dbReference type="InterPro" id="IPR004879">
    <property type="entry name" value="Ssp411-like_TRX"/>
</dbReference>
<dbReference type="Gene3D" id="3.40.30.10">
    <property type="entry name" value="Glutaredoxin"/>
    <property type="match status" value="1"/>
</dbReference>
<dbReference type="CDD" id="cd02955">
    <property type="entry name" value="SSP411"/>
    <property type="match status" value="1"/>
</dbReference>
<proteinExistence type="predicted"/>
<organism evidence="2">
    <name type="scientific">Candidatus Kentrum sp. FW</name>
    <dbReference type="NCBI Taxonomy" id="2126338"/>
    <lineage>
        <taxon>Bacteria</taxon>
        <taxon>Pseudomonadati</taxon>
        <taxon>Pseudomonadota</taxon>
        <taxon>Gammaproteobacteria</taxon>
        <taxon>Candidatus Kentrum</taxon>
    </lineage>
</organism>
<dbReference type="SUPFAM" id="SSF52833">
    <property type="entry name" value="Thioredoxin-like"/>
    <property type="match status" value="1"/>
</dbReference>
<dbReference type="PIRSF" id="PIRSF006402">
    <property type="entry name" value="UCP006402_thioredoxin"/>
    <property type="match status" value="1"/>
</dbReference>
<dbReference type="InterPro" id="IPR008928">
    <property type="entry name" value="6-hairpin_glycosidase_sf"/>
</dbReference>
<dbReference type="SUPFAM" id="SSF48208">
    <property type="entry name" value="Six-hairpin glycosidases"/>
    <property type="match status" value="1"/>
</dbReference>
<protein>
    <recommendedName>
        <fullName evidence="1">Spermatogenesis-associated protein 20-like TRX domain-containing protein</fullName>
    </recommendedName>
</protein>
<dbReference type="EMBL" id="CAADFD010000012">
    <property type="protein sequence ID" value="VFJ52406.1"/>
    <property type="molecule type" value="Genomic_DNA"/>
</dbReference>
<sequence length="702" mass="80117">MPDKTKNALANETSPYLLQHADNPVAWHPWNEAALEKARREDKPILLSIGYSACHWCHVMAHESFEDEATAKLMNKFFINIKIDREERPDLDKIYQLAHQFLTQRPGGWPLTMFLAPDDHTPFFGGTYFPNQPRHGMPAFSQILESVAGAYRERRDDIKQQNQSVREALQRLIPDTSSVEPITSQPLEEAKTQLREEFDRENGGFGDAPKFPHPTSIDYLLRYYGLPAARETVPDKAGPDKTITEERNLVMAGAFTLAKMANGGIYDQIGGGFYRYSVDATWMIPHFEKMLYDNGLLLGLYADVWRITGNPLFRRVTLDTGDWVLREMQSPEGGYYSALDADSEGKEGKFYVWSAKEIQKLLAEDEYQVVRRRFGLDQSPNFEGKSWHLHVAANAEQLTSELDMEEADVGRLLAVARMKLFDAREKRVRPHRDEKILTAWNGIMIKGMANAGQVLDEPHFTRSAENALAFIREKLWRDGRLLATYKDGRAHLPAYLDDYVFMIDAVLALLASRWRNEDLDFARELAEVVLAQFEDRDNGGFFFTANEHESLIHRPKPMMDEALPAGNGIAVRVLNRLGHLLGEARYSQAAERTLRVGWSSANQFPHAHMTLLSGIQEHLSPLEIIVLRGSGENLDKWLERCRQDYMPWRLVFAIPVEIDALPMALRERVPRGDMVAYLCKGYQCREPITEFGELDKVLGEMA</sequence>
<dbReference type="PANTHER" id="PTHR42899:SF1">
    <property type="entry name" value="SPERMATOGENESIS-ASSOCIATED PROTEIN 20"/>
    <property type="match status" value="1"/>
</dbReference>
<dbReference type="InterPro" id="IPR024705">
    <property type="entry name" value="Ssp411"/>
</dbReference>
<name>A0A450SH22_9GAMM</name>
<gene>
    <name evidence="2" type="ORF">BECKFW1821B_GA0114236_101216</name>
</gene>
<reference evidence="2" key="1">
    <citation type="submission" date="2019-02" db="EMBL/GenBank/DDBJ databases">
        <authorList>
            <person name="Gruber-Vodicka R. H."/>
            <person name="Seah K. B. B."/>
        </authorList>
    </citation>
    <scope>NUCLEOTIDE SEQUENCE</scope>
    <source>
        <strain evidence="2">BECK_BZ106</strain>
    </source>
</reference>
<dbReference type="AlphaFoldDB" id="A0A450SH22"/>
<dbReference type="InterPro" id="IPR036249">
    <property type="entry name" value="Thioredoxin-like_sf"/>
</dbReference>
<dbReference type="PANTHER" id="PTHR42899">
    <property type="entry name" value="SPERMATOGENESIS-ASSOCIATED PROTEIN 20"/>
    <property type="match status" value="1"/>
</dbReference>
<feature type="domain" description="Spermatogenesis-associated protein 20-like TRX" evidence="1">
    <location>
        <begin position="6"/>
        <end position="170"/>
    </location>
</feature>